<dbReference type="EMBL" id="UOES01000371">
    <property type="protein sequence ID" value="VAW28254.1"/>
    <property type="molecule type" value="Genomic_DNA"/>
</dbReference>
<evidence type="ECO:0000313" key="1">
    <source>
        <dbReference type="EMBL" id="VAW28254.1"/>
    </source>
</evidence>
<gene>
    <name evidence="1" type="ORF">MNBD_BACTEROID06-485</name>
</gene>
<accession>A0A3B0V8I9</accession>
<proteinExistence type="predicted"/>
<organism evidence="1">
    <name type="scientific">hydrothermal vent metagenome</name>
    <dbReference type="NCBI Taxonomy" id="652676"/>
    <lineage>
        <taxon>unclassified sequences</taxon>
        <taxon>metagenomes</taxon>
        <taxon>ecological metagenomes</taxon>
    </lineage>
</organism>
<dbReference type="AlphaFoldDB" id="A0A3B0V8I9"/>
<name>A0A3B0V8I9_9ZZZZ</name>
<sequence>MGDRKVANITHNVLNILTTSNPEFCNETHKVLLNIIKKSNLISVVSEKQRNNFFNAILDKIETLRSKILR</sequence>
<protein>
    <submittedName>
        <fullName evidence="1">Uncharacterized protein</fullName>
    </submittedName>
</protein>
<reference evidence="1" key="1">
    <citation type="submission" date="2018-06" db="EMBL/GenBank/DDBJ databases">
        <authorList>
            <person name="Zhirakovskaya E."/>
        </authorList>
    </citation>
    <scope>NUCLEOTIDE SEQUENCE</scope>
</reference>